<dbReference type="GO" id="GO:0005634">
    <property type="term" value="C:nucleus"/>
    <property type="evidence" value="ECO:0007669"/>
    <property type="project" value="TreeGrafter"/>
</dbReference>
<dbReference type="AlphaFoldDB" id="A0AAD4KB41"/>
<accession>A0AAD4KB41</accession>
<evidence type="ECO:0000313" key="1">
    <source>
        <dbReference type="EMBL" id="KAH8387354.1"/>
    </source>
</evidence>
<proteinExistence type="predicted"/>
<gene>
    <name evidence="1" type="ORF">KR093_006503</name>
</gene>
<dbReference type="InterPro" id="IPR051828">
    <property type="entry name" value="HAD-like_hydrolase_domain"/>
</dbReference>
<dbReference type="Pfam" id="PF00702">
    <property type="entry name" value="Hydrolase"/>
    <property type="match status" value="1"/>
</dbReference>
<dbReference type="InterPro" id="IPR023214">
    <property type="entry name" value="HAD_sf"/>
</dbReference>
<evidence type="ECO:0000313" key="2">
    <source>
        <dbReference type="Proteomes" id="UP001200034"/>
    </source>
</evidence>
<dbReference type="NCBIfam" id="TIGR01549">
    <property type="entry name" value="HAD-SF-IA-v1"/>
    <property type="match status" value="1"/>
</dbReference>
<dbReference type="InterPro" id="IPR044924">
    <property type="entry name" value="HAD-SF_hydro_IA_REG-2-like_cap"/>
</dbReference>
<dbReference type="PANTHER" id="PTHR46191:SF2">
    <property type="entry name" value="HALOACID DEHALOGENASE-LIKE HYDROLASE DOMAIN-CONTAINING PROTEIN 3"/>
    <property type="match status" value="1"/>
</dbReference>
<dbReference type="InterPro" id="IPR011949">
    <property type="entry name" value="HAD-SF_hydro_IA_REG-2-like"/>
</dbReference>
<protein>
    <recommendedName>
        <fullName evidence="3">Rhythmically expressed gene 2 protein</fullName>
    </recommendedName>
</protein>
<dbReference type="PANTHER" id="PTHR46191">
    <property type="match status" value="1"/>
</dbReference>
<reference evidence="1" key="1">
    <citation type="journal article" date="2021" name="Mol. Ecol. Resour.">
        <title>Phylogenomic analyses of the genus Drosophila reveals genomic signals of climate adaptation.</title>
        <authorList>
            <person name="Li F."/>
            <person name="Rane R.V."/>
            <person name="Luria V."/>
            <person name="Xiong Z."/>
            <person name="Chen J."/>
            <person name="Li Z."/>
            <person name="Catullo R.A."/>
            <person name="Griffin P.C."/>
            <person name="Schiffer M."/>
            <person name="Pearce S."/>
            <person name="Lee S.F."/>
            <person name="McElroy K."/>
            <person name="Stocker A."/>
            <person name="Shirriffs J."/>
            <person name="Cockerell F."/>
            <person name="Coppin C."/>
            <person name="Sgro C.M."/>
            <person name="Karger A."/>
            <person name="Cain J.W."/>
            <person name="Weber J.A."/>
            <person name="Santpere G."/>
            <person name="Kirschner M.W."/>
            <person name="Hoffmann A.A."/>
            <person name="Oakeshott J.G."/>
            <person name="Zhang G."/>
        </authorList>
    </citation>
    <scope>NUCLEOTIDE SEQUENCE</scope>
    <source>
        <strain evidence="1">BGI-SZ-2011g</strain>
    </source>
</reference>
<dbReference type="Gene3D" id="3.40.50.1000">
    <property type="entry name" value="HAD superfamily/HAD-like"/>
    <property type="match status" value="1"/>
</dbReference>
<dbReference type="SFLD" id="SFLDS00003">
    <property type="entry name" value="Haloacid_Dehalogenase"/>
    <property type="match status" value="1"/>
</dbReference>
<dbReference type="InterPro" id="IPR036412">
    <property type="entry name" value="HAD-like_sf"/>
</dbReference>
<dbReference type="EMBL" id="JAJJHW010000095">
    <property type="protein sequence ID" value="KAH8387354.1"/>
    <property type="molecule type" value="Genomic_DNA"/>
</dbReference>
<dbReference type="SUPFAM" id="SSF56784">
    <property type="entry name" value="HAD-like"/>
    <property type="match status" value="1"/>
</dbReference>
<dbReference type="Gene3D" id="1.10.150.720">
    <property type="entry name" value="Haloacid dehalogenase-like hydrolase"/>
    <property type="match status" value="1"/>
</dbReference>
<dbReference type="NCBIfam" id="TIGR02252">
    <property type="entry name" value="DREG-2"/>
    <property type="match status" value="1"/>
</dbReference>
<dbReference type="PRINTS" id="PR00413">
    <property type="entry name" value="HADHALOGNASE"/>
</dbReference>
<keyword evidence="2" id="KW-1185">Reference proteome</keyword>
<dbReference type="InterPro" id="IPR006439">
    <property type="entry name" value="HAD-SF_hydro_IA"/>
</dbReference>
<dbReference type="CDD" id="cd16415">
    <property type="entry name" value="HAD_dREG-2_like"/>
    <property type="match status" value="1"/>
</dbReference>
<dbReference type="Proteomes" id="UP001200034">
    <property type="component" value="Unassembled WGS sequence"/>
</dbReference>
<evidence type="ECO:0008006" key="3">
    <source>
        <dbReference type="Google" id="ProtNLM"/>
    </source>
</evidence>
<dbReference type="SFLD" id="SFLDG01129">
    <property type="entry name" value="C1.5:_HAD__Beta-PGM__Phosphata"/>
    <property type="match status" value="1"/>
</dbReference>
<name>A0AAD4KB41_9MUSC</name>
<comment type="caution">
    <text evidence="1">The sequence shown here is derived from an EMBL/GenBank/DDBJ whole genome shotgun (WGS) entry which is preliminary data.</text>
</comment>
<sequence>MSLTAQFVRNLQPFRLVTFDVTDTLIKLNDPIGQYVKTAAACGVGALDKTKMAACFGQQFKWMSKTHPNFGRSSSNATMNWQNWWRQLVTQTFGCVDECIPPKKVAIIAEELLTVFRSSACWTPVEGAQQLVERMRLAGKCVGIISNFDPSVEQVLAAMGFGKQFDFILSSYEAGVMKPDPRIFQQAAKLANTPAQQALHIGNKYDMDYEGARCSGWSSLLVQSNTDAQPMTVAADHTFVSLAEMLHALETQEIRW</sequence>
<organism evidence="1 2">
    <name type="scientific">Drosophila rubida</name>
    <dbReference type="NCBI Taxonomy" id="30044"/>
    <lineage>
        <taxon>Eukaryota</taxon>
        <taxon>Metazoa</taxon>
        <taxon>Ecdysozoa</taxon>
        <taxon>Arthropoda</taxon>
        <taxon>Hexapoda</taxon>
        <taxon>Insecta</taxon>
        <taxon>Pterygota</taxon>
        <taxon>Neoptera</taxon>
        <taxon>Endopterygota</taxon>
        <taxon>Diptera</taxon>
        <taxon>Brachycera</taxon>
        <taxon>Muscomorpha</taxon>
        <taxon>Ephydroidea</taxon>
        <taxon>Drosophilidae</taxon>
        <taxon>Drosophila</taxon>
    </lineage>
</organism>